<dbReference type="InterPro" id="IPR040570">
    <property type="entry name" value="LAL_C2"/>
</dbReference>
<dbReference type="InterPro" id="IPR052032">
    <property type="entry name" value="ATP-dep_AA_Ligase"/>
</dbReference>
<dbReference type="Gene3D" id="3.30.470.20">
    <property type="entry name" value="ATP-grasp fold, B domain"/>
    <property type="match status" value="1"/>
</dbReference>
<evidence type="ECO:0000256" key="4">
    <source>
        <dbReference type="PROSITE-ProRule" id="PRU00409"/>
    </source>
</evidence>
<dbReference type="InterPro" id="IPR011761">
    <property type="entry name" value="ATP-grasp"/>
</dbReference>
<evidence type="ECO:0000313" key="6">
    <source>
        <dbReference type="EMBL" id="NYH52901.1"/>
    </source>
</evidence>
<sequence length="425" mass="45844">MFASDIALRAVSGPITAPPNFLSAWRRFLRRILMVGCGWMGRPYLQRAHGRGLQVAVLDSPEAFTWPETKEALGRLDRTYPVSGRDHEAWLSGASDALADGPVAGVIPFSEPHVLAAAMLAEELGLPGPGVRAALTSRNKVAQRELFQRHGISQPAFHVARGVESALAWVGTSWPVVAKPISGSGSLGVRIVHDESELRAWFEERATEDPMLIEEYLDHPEYSVEAVTDRGSVVFSSVTAKTTGAPPFFVETEHRIPAEQDADELLRGVVQALGMGSGILHLEYRDGPGGPRIMEVAVRTPGDYILDGVEAALSVDLYDAVVAVACGERPHRIQPSHGAAAVWFPTPDPGTVVEIVGADRVASHEGVVKVEIDVEPGSSVNPLRSSMDRVGVVIVRADTSDELEARLKVVREELVFRTVPSGEDE</sequence>
<keyword evidence="2 4" id="KW-0547">Nucleotide-binding</keyword>
<dbReference type="GO" id="GO:0046872">
    <property type="term" value="F:metal ion binding"/>
    <property type="evidence" value="ECO:0007669"/>
    <property type="project" value="InterPro"/>
</dbReference>
<dbReference type="EMBL" id="JACCHL010000001">
    <property type="protein sequence ID" value="NYH52901.1"/>
    <property type="molecule type" value="Genomic_DNA"/>
</dbReference>
<dbReference type="SUPFAM" id="SSF56059">
    <property type="entry name" value="Glutathione synthetase ATP-binding domain-like"/>
    <property type="match status" value="1"/>
</dbReference>
<evidence type="ECO:0000313" key="7">
    <source>
        <dbReference type="Proteomes" id="UP000584931"/>
    </source>
</evidence>
<keyword evidence="1" id="KW-0436">Ligase</keyword>
<gene>
    <name evidence="6" type="ORF">HNR06_002490</name>
</gene>
<dbReference type="Gene3D" id="3.40.50.20">
    <property type="match status" value="1"/>
</dbReference>
<evidence type="ECO:0000256" key="1">
    <source>
        <dbReference type="ARBA" id="ARBA00022598"/>
    </source>
</evidence>
<reference evidence="6 7" key="1">
    <citation type="submission" date="2020-07" db="EMBL/GenBank/DDBJ databases">
        <title>Sequencing the genomes of 1000 actinobacteria strains.</title>
        <authorList>
            <person name="Klenk H.-P."/>
        </authorList>
    </citation>
    <scope>NUCLEOTIDE SEQUENCE [LARGE SCALE GENOMIC DNA]</scope>
    <source>
        <strain evidence="6 7">DSM 45278</strain>
    </source>
</reference>
<dbReference type="PROSITE" id="PS50975">
    <property type="entry name" value="ATP_GRASP"/>
    <property type="match status" value="1"/>
</dbReference>
<dbReference type="GO" id="GO:0005524">
    <property type="term" value="F:ATP binding"/>
    <property type="evidence" value="ECO:0007669"/>
    <property type="project" value="UniProtKB-UniRule"/>
</dbReference>
<dbReference type="Pfam" id="PF18603">
    <property type="entry name" value="LAL_C2"/>
    <property type="match status" value="1"/>
</dbReference>
<organism evidence="6 7">
    <name type="scientific">Nocardiopsis sinuspersici</name>
    <dbReference type="NCBI Taxonomy" id="501010"/>
    <lineage>
        <taxon>Bacteria</taxon>
        <taxon>Bacillati</taxon>
        <taxon>Actinomycetota</taxon>
        <taxon>Actinomycetes</taxon>
        <taxon>Streptosporangiales</taxon>
        <taxon>Nocardiopsidaceae</taxon>
        <taxon>Nocardiopsis</taxon>
    </lineage>
</organism>
<dbReference type="RefSeq" id="WP_179810134.1">
    <property type="nucleotide sequence ID" value="NZ_JACCHL010000001.1"/>
</dbReference>
<evidence type="ECO:0000259" key="5">
    <source>
        <dbReference type="PROSITE" id="PS50975"/>
    </source>
</evidence>
<protein>
    <submittedName>
        <fullName evidence="6">Biotin carboxylase</fullName>
    </submittedName>
</protein>
<feature type="domain" description="ATP-grasp" evidence="5">
    <location>
        <begin position="144"/>
        <end position="326"/>
    </location>
</feature>
<name>A0A7Y9XBS3_9ACTN</name>
<comment type="caution">
    <text evidence="6">The sequence shown here is derived from an EMBL/GenBank/DDBJ whole genome shotgun (WGS) entry which is preliminary data.</text>
</comment>
<evidence type="ECO:0000256" key="3">
    <source>
        <dbReference type="ARBA" id="ARBA00022840"/>
    </source>
</evidence>
<dbReference type="Proteomes" id="UP000584931">
    <property type="component" value="Unassembled WGS sequence"/>
</dbReference>
<dbReference type="Pfam" id="PF13535">
    <property type="entry name" value="ATP-grasp_4"/>
    <property type="match status" value="1"/>
</dbReference>
<dbReference type="PANTHER" id="PTHR43585">
    <property type="entry name" value="FUMIPYRROLE BIOSYNTHESIS PROTEIN C"/>
    <property type="match status" value="1"/>
</dbReference>
<proteinExistence type="predicted"/>
<dbReference type="AlphaFoldDB" id="A0A7Y9XBS3"/>
<evidence type="ECO:0000256" key="2">
    <source>
        <dbReference type="ARBA" id="ARBA00022741"/>
    </source>
</evidence>
<dbReference type="Pfam" id="PF18130">
    <property type="entry name" value="ATPgrasp_N"/>
    <property type="match status" value="1"/>
</dbReference>
<accession>A0A7Y9XBS3</accession>
<dbReference type="GO" id="GO:0016874">
    <property type="term" value="F:ligase activity"/>
    <property type="evidence" value="ECO:0007669"/>
    <property type="project" value="UniProtKB-KW"/>
</dbReference>
<dbReference type="PANTHER" id="PTHR43585:SF2">
    <property type="entry name" value="ATP-GRASP ENZYME FSQD"/>
    <property type="match status" value="1"/>
</dbReference>
<dbReference type="InterPro" id="IPR041472">
    <property type="entry name" value="BL00235/CARNS1_N"/>
</dbReference>
<keyword evidence="3 4" id="KW-0067">ATP-binding</keyword>